<dbReference type="EMBL" id="VSRR010054789">
    <property type="protein sequence ID" value="MPC80706.1"/>
    <property type="molecule type" value="Genomic_DNA"/>
</dbReference>
<dbReference type="AlphaFoldDB" id="A0A5B7IFH4"/>
<keyword evidence="2" id="KW-1185">Reference proteome</keyword>
<proteinExistence type="predicted"/>
<comment type="caution">
    <text evidence="1">The sequence shown here is derived from an EMBL/GenBank/DDBJ whole genome shotgun (WGS) entry which is preliminary data.</text>
</comment>
<evidence type="ECO:0000313" key="1">
    <source>
        <dbReference type="EMBL" id="MPC80706.1"/>
    </source>
</evidence>
<accession>A0A5B7IFH4</accession>
<sequence length="85" mass="9518">MMKFRSFLCSLRRPRVVVYDDGKRRGGRRAATPGVAAALNILCKLSHNRLREDKKAKDPQFLPAHSCCSVSFTLLSASVLLPSDW</sequence>
<evidence type="ECO:0000313" key="2">
    <source>
        <dbReference type="Proteomes" id="UP000324222"/>
    </source>
</evidence>
<organism evidence="1 2">
    <name type="scientific">Portunus trituberculatus</name>
    <name type="common">Swimming crab</name>
    <name type="synonym">Neptunus trituberculatus</name>
    <dbReference type="NCBI Taxonomy" id="210409"/>
    <lineage>
        <taxon>Eukaryota</taxon>
        <taxon>Metazoa</taxon>
        <taxon>Ecdysozoa</taxon>
        <taxon>Arthropoda</taxon>
        <taxon>Crustacea</taxon>
        <taxon>Multicrustacea</taxon>
        <taxon>Malacostraca</taxon>
        <taxon>Eumalacostraca</taxon>
        <taxon>Eucarida</taxon>
        <taxon>Decapoda</taxon>
        <taxon>Pleocyemata</taxon>
        <taxon>Brachyura</taxon>
        <taxon>Eubrachyura</taxon>
        <taxon>Portunoidea</taxon>
        <taxon>Portunidae</taxon>
        <taxon>Portuninae</taxon>
        <taxon>Portunus</taxon>
    </lineage>
</organism>
<dbReference type="Proteomes" id="UP000324222">
    <property type="component" value="Unassembled WGS sequence"/>
</dbReference>
<name>A0A5B7IFH4_PORTR</name>
<protein>
    <submittedName>
        <fullName evidence="1">Uncharacterized protein</fullName>
    </submittedName>
</protein>
<reference evidence="1 2" key="1">
    <citation type="submission" date="2019-05" db="EMBL/GenBank/DDBJ databases">
        <title>Another draft genome of Portunus trituberculatus and its Hox gene families provides insights of decapod evolution.</title>
        <authorList>
            <person name="Jeong J.-H."/>
            <person name="Song I."/>
            <person name="Kim S."/>
            <person name="Choi T."/>
            <person name="Kim D."/>
            <person name="Ryu S."/>
            <person name="Kim W."/>
        </authorList>
    </citation>
    <scope>NUCLEOTIDE SEQUENCE [LARGE SCALE GENOMIC DNA]</scope>
    <source>
        <tissue evidence="1">Muscle</tissue>
    </source>
</reference>
<gene>
    <name evidence="1" type="ORF">E2C01_075294</name>
</gene>